<proteinExistence type="predicted"/>
<feature type="transmembrane region" description="Helical" evidence="1">
    <location>
        <begin position="38"/>
        <end position="56"/>
    </location>
</feature>
<evidence type="ECO:0000313" key="3">
    <source>
        <dbReference type="Proteomes" id="UP001629536"/>
    </source>
</evidence>
<name>A0ABW9F794_9FIRM</name>
<reference evidence="2 3" key="1">
    <citation type="journal article" date="2024" name="Front. Microbiol.">
        <title>Pangenomic and biochemical analyses of Helcococcus ovis reveal widespread tetracycline resistance and a novel bacterial species, Helcococcus bovis.</title>
        <authorList>
            <person name="Cunha F."/>
            <person name="Zhai Y."/>
            <person name="Casaro S."/>
            <person name="Jones K.L."/>
            <person name="Hernandez M."/>
            <person name="Bisinotto R.S."/>
            <person name="Kariyawasam S."/>
            <person name="Brown M.B."/>
            <person name="Phillips A."/>
            <person name="Jeong K.C."/>
            <person name="Galvao K.N."/>
        </authorList>
    </citation>
    <scope>NUCLEOTIDE SEQUENCE [LARGE SCALE GENOMIC DNA]</scope>
    <source>
        <strain evidence="2 3">KG197</strain>
    </source>
</reference>
<sequence>MNRGNTPSDYLVFLDSEEGSELLANLKSAIEKVKPFKIRAYLSMAIGIALTILIWFIFKTLWGGLFILPGVYFFYILSREKQIITEAQMLFNAGLNRFIFGNDYLEVKCNIDFIPSAFIRGLPNVTGLWKENIQNLGKFGQSNKIRITRTFTRMEDSKKKSMMKLLMNKATYMFYQIIH</sequence>
<protein>
    <submittedName>
        <fullName evidence="2">Uncharacterized protein</fullName>
    </submittedName>
</protein>
<keyword evidence="1" id="KW-0472">Membrane</keyword>
<dbReference type="EMBL" id="JBFNFH010000015">
    <property type="protein sequence ID" value="MFM1525324.1"/>
    <property type="molecule type" value="Genomic_DNA"/>
</dbReference>
<dbReference type="RefSeq" id="WP_408104900.1">
    <property type="nucleotide sequence ID" value="NZ_JBFNFH010000015.1"/>
</dbReference>
<comment type="caution">
    <text evidence="2">The sequence shown here is derived from an EMBL/GenBank/DDBJ whole genome shotgun (WGS) entry which is preliminary data.</text>
</comment>
<accession>A0ABW9F794</accession>
<organism evidence="2 3">
    <name type="scientific">Helcococcus bovis</name>
    <dbReference type="NCBI Taxonomy" id="3153252"/>
    <lineage>
        <taxon>Bacteria</taxon>
        <taxon>Bacillati</taxon>
        <taxon>Bacillota</taxon>
        <taxon>Tissierellia</taxon>
        <taxon>Tissierellales</taxon>
        <taxon>Peptoniphilaceae</taxon>
        <taxon>Helcococcus</taxon>
    </lineage>
</organism>
<keyword evidence="1" id="KW-0812">Transmembrane</keyword>
<evidence type="ECO:0000313" key="2">
    <source>
        <dbReference type="EMBL" id="MFM1525324.1"/>
    </source>
</evidence>
<keyword evidence="3" id="KW-1185">Reference proteome</keyword>
<gene>
    <name evidence="2" type="ORF">ABGF40_06495</name>
</gene>
<feature type="transmembrane region" description="Helical" evidence="1">
    <location>
        <begin position="62"/>
        <end position="78"/>
    </location>
</feature>
<keyword evidence="1" id="KW-1133">Transmembrane helix</keyword>
<evidence type="ECO:0000256" key="1">
    <source>
        <dbReference type="SAM" id="Phobius"/>
    </source>
</evidence>
<dbReference type="Proteomes" id="UP001629536">
    <property type="component" value="Unassembled WGS sequence"/>
</dbReference>